<accession>A0A9P4Q9B3</accession>
<dbReference type="PANTHER" id="PTHR36091:SF2">
    <property type="entry name" value="AMINOGLYCOSIDE PHOSPHOTRANSFERASE DOMAIN-CONTAINING PROTEIN"/>
    <property type="match status" value="1"/>
</dbReference>
<feature type="domain" description="Aminoglycoside phosphotransferase" evidence="1">
    <location>
        <begin position="68"/>
        <end position="187"/>
    </location>
</feature>
<dbReference type="GO" id="GO:0005739">
    <property type="term" value="C:mitochondrion"/>
    <property type="evidence" value="ECO:0007669"/>
    <property type="project" value="TreeGrafter"/>
</dbReference>
<dbReference type="InterPro" id="IPR002575">
    <property type="entry name" value="Aminoglycoside_PTrfase"/>
</dbReference>
<organism evidence="2 3">
    <name type="scientific">Polychaeton citri CBS 116435</name>
    <dbReference type="NCBI Taxonomy" id="1314669"/>
    <lineage>
        <taxon>Eukaryota</taxon>
        <taxon>Fungi</taxon>
        <taxon>Dikarya</taxon>
        <taxon>Ascomycota</taxon>
        <taxon>Pezizomycotina</taxon>
        <taxon>Dothideomycetes</taxon>
        <taxon>Dothideomycetidae</taxon>
        <taxon>Capnodiales</taxon>
        <taxon>Capnodiaceae</taxon>
        <taxon>Polychaeton</taxon>
    </lineage>
</organism>
<dbReference type="AlphaFoldDB" id="A0A9P4Q9B3"/>
<sequence>MSVRRKMSALLHGRTGAYWNQNAEFFSFTRGRFVSKEAEQMAQRHVKFDMTELCKVAGNAVGKQCVNVEKFADGLYNKAFLLTMDDDKQVVAKIPNPNAGVPHFTTASEVATMDLMRNTLDTPAPRVLAWSSSDKNAVKAEYIIMEKAEGVQLGTAWSTMDINQRGRVIRAIARHQRTWSKISFSRIGSLYYAKDLPPVDQATPVFFNDLGQPVAGLKFAIGPALGREWVDSGRANVNCDRGPWTSTESYRRAIVERDMQAVRSLDSIPKPLSMLCGPTLYQPTREKKLFACEAALEVLPRVLPQELWASTFHVWHDDLHEENIFVDADDPTVIMAIIDWQSTYIAPLFDHTMLPGFLNYDGPAVQGMERPAPPELPEAMDSDEKAALWKLYEEQVLVSGYKHMLKSNIKPVFEAVMYEESATSAVLNASRNLFEVGEAYCLGSIAALEGSPMSFSEAALANIQEDVERTAASMNAMSVIKEALGPLFPEKGIVRLDQYEDAKAALRTVKQQVVTDFSRSAEDRRVWEEVWPFDD</sequence>
<proteinExistence type="predicted"/>
<dbReference type="InterPro" id="IPR051035">
    <property type="entry name" value="Mito_inheritance_9"/>
</dbReference>
<evidence type="ECO:0000313" key="2">
    <source>
        <dbReference type="EMBL" id="KAF2722987.1"/>
    </source>
</evidence>
<dbReference type="OrthoDB" id="2831558at2759"/>
<dbReference type="Gene3D" id="3.30.200.20">
    <property type="entry name" value="Phosphorylase Kinase, domain 1"/>
    <property type="match status" value="1"/>
</dbReference>
<evidence type="ECO:0000313" key="3">
    <source>
        <dbReference type="Proteomes" id="UP000799441"/>
    </source>
</evidence>
<dbReference type="Pfam" id="PF01636">
    <property type="entry name" value="APH"/>
    <property type="match status" value="2"/>
</dbReference>
<reference evidence="2" key="1">
    <citation type="journal article" date="2020" name="Stud. Mycol.">
        <title>101 Dothideomycetes genomes: a test case for predicting lifestyles and emergence of pathogens.</title>
        <authorList>
            <person name="Haridas S."/>
            <person name="Albert R."/>
            <person name="Binder M."/>
            <person name="Bloem J."/>
            <person name="Labutti K."/>
            <person name="Salamov A."/>
            <person name="Andreopoulos B."/>
            <person name="Baker S."/>
            <person name="Barry K."/>
            <person name="Bills G."/>
            <person name="Bluhm B."/>
            <person name="Cannon C."/>
            <person name="Castanera R."/>
            <person name="Culley D."/>
            <person name="Daum C."/>
            <person name="Ezra D."/>
            <person name="Gonzalez J."/>
            <person name="Henrissat B."/>
            <person name="Kuo A."/>
            <person name="Liang C."/>
            <person name="Lipzen A."/>
            <person name="Lutzoni F."/>
            <person name="Magnuson J."/>
            <person name="Mondo S."/>
            <person name="Nolan M."/>
            <person name="Ohm R."/>
            <person name="Pangilinan J."/>
            <person name="Park H.-J."/>
            <person name="Ramirez L."/>
            <person name="Alfaro M."/>
            <person name="Sun H."/>
            <person name="Tritt A."/>
            <person name="Yoshinaga Y."/>
            <person name="Zwiers L.-H."/>
            <person name="Turgeon B."/>
            <person name="Goodwin S."/>
            <person name="Spatafora J."/>
            <person name="Crous P."/>
            <person name="Grigoriev I."/>
        </authorList>
    </citation>
    <scope>NUCLEOTIDE SEQUENCE</scope>
    <source>
        <strain evidence="2">CBS 116435</strain>
    </source>
</reference>
<feature type="domain" description="Aminoglycoside phosphotransferase" evidence="1">
    <location>
        <begin position="285"/>
        <end position="350"/>
    </location>
</feature>
<dbReference type="InterPro" id="IPR011009">
    <property type="entry name" value="Kinase-like_dom_sf"/>
</dbReference>
<evidence type="ECO:0000259" key="1">
    <source>
        <dbReference type="Pfam" id="PF01636"/>
    </source>
</evidence>
<name>A0A9P4Q9B3_9PEZI</name>
<dbReference type="Gene3D" id="3.90.1200.10">
    <property type="match status" value="1"/>
</dbReference>
<gene>
    <name evidence="2" type="ORF">K431DRAFT_311383</name>
</gene>
<dbReference type="EMBL" id="MU003779">
    <property type="protein sequence ID" value="KAF2722987.1"/>
    <property type="molecule type" value="Genomic_DNA"/>
</dbReference>
<dbReference type="SUPFAM" id="SSF56112">
    <property type="entry name" value="Protein kinase-like (PK-like)"/>
    <property type="match status" value="1"/>
</dbReference>
<dbReference type="PANTHER" id="PTHR36091">
    <property type="entry name" value="ALTERED INHERITANCE OF MITOCHONDRIA PROTEIN 9, MITOCHONDRIAL"/>
    <property type="match status" value="1"/>
</dbReference>
<keyword evidence="3" id="KW-1185">Reference proteome</keyword>
<dbReference type="Proteomes" id="UP000799441">
    <property type="component" value="Unassembled WGS sequence"/>
</dbReference>
<comment type="caution">
    <text evidence="2">The sequence shown here is derived from an EMBL/GenBank/DDBJ whole genome shotgun (WGS) entry which is preliminary data.</text>
</comment>
<protein>
    <submittedName>
        <fullName evidence="2">Phosphotransferase family protein</fullName>
    </submittedName>
</protein>